<evidence type="ECO:0000256" key="1">
    <source>
        <dbReference type="SAM" id="MobiDB-lite"/>
    </source>
</evidence>
<name>A0A1X7U014_AMPQE</name>
<feature type="transmembrane region" description="Helical" evidence="2">
    <location>
        <begin position="231"/>
        <end position="254"/>
    </location>
</feature>
<feature type="transmembrane region" description="Helical" evidence="2">
    <location>
        <begin position="200"/>
        <end position="219"/>
    </location>
</feature>
<sequence>MTSQPPPIPPRTQNDPEQHATQEQVGVYTKTMKMYNNMKIAVFTFSLLKIIIVQLSLLFVEEEESIDRWNTIEIVAFALTGSLLGIVTIILFLYGTYKQICSMCVEEEEEEEINPLVLIAGTFMADLLMLIANWSYFIGDKITNFYNIQSENASKYRYTSQYLLVIGLAGFVFVPRFKKIVQKYYTEDNGNEDVAKAQNFISNAIAIILEIDALYTILTNTTLECNTTESGFLWCIWATITIMLIIYFIVQVIRVITQMENGKTKINVIAVTASLVIVAAFFLLMDNNKPLNCSGAIKCTVSNTNSNTANIPGPHCNHNNTTRFIMTIFTTFIYGPILFQKILLPTIGKKCKKSDD</sequence>
<protein>
    <submittedName>
        <fullName evidence="3">Uncharacterized protein</fullName>
    </submittedName>
</protein>
<evidence type="ECO:0000256" key="2">
    <source>
        <dbReference type="SAM" id="Phobius"/>
    </source>
</evidence>
<reference evidence="3" key="1">
    <citation type="submission" date="2017-05" db="UniProtKB">
        <authorList>
            <consortium name="EnsemblMetazoa"/>
        </authorList>
    </citation>
    <scope>IDENTIFICATION</scope>
</reference>
<proteinExistence type="predicted"/>
<feature type="transmembrane region" description="Helical" evidence="2">
    <location>
        <begin position="156"/>
        <end position="174"/>
    </location>
</feature>
<feature type="transmembrane region" description="Helical" evidence="2">
    <location>
        <begin position="266"/>
        <end position="285"/>
    </location>
</feature>
<feature type="region of interest" description="Disordered" evidence="1">
    <location>
        <begin position="1"/>
        <end position="21"/>
    </location>
</feature>
<dbReference type="AlphaFoldDB" id="A0A1X7U014"/>
<organism evidence="3">
    <name type="scientific">Amphimedon queenslandica</name>
    <name type="common">Sponge</name>
    <dbReference type="NCBI Taxonomy" id="400682"/>
    <lineage>
        <taxon>Eukaryota</taxon>
        <taxon>Metazoa</taxon>
        <taxon>Porifera</taxon>
        <taxon>Demospongiae</taxon>
        <taxon>Heteroscleromorpha</taxon>
        <taxon>Haplosclerida</taxon>
        <taxon>Niphatidae</taxon>
        <taxon>Amphimedon</taxon>
    </lineage>
</organism>
<feature type="transmembrane region" description="Helical" evidence="2">
    <location>
        <begin position="116"/>
        <end position="136"/>
    </location>
</feature>
<dbReference type="EnsemblMetazoa" id="Aqu2.1.20723_001">
    <property type="protein sequence ID" value="Aqu2.1.20723_001"/>
    <property type="gene ID" value="Aqu2.1.20723"/>
</dbReference>
<dbReference type="InParanoid" id="A0A1X7U014"/>
<keyword evidence="2" id="KW-0812">Transmembrane</keyword>
<feature type="compositionally biased region" description="Pro residues" evidence="1">
    <location>
        <begin position="1"/>
        <end position="10"/>
    </location>
</feature>
<evidence type="ECO:0000313" key="3">
    <source>
        <dbReference type="EnsemblMetazoa" id="Aqu2.1.20723_001"/>
    </source>
</evidence>
<feature type="transmembrane region" description="Helical" evidence="2">
    <location>
        <begin position="72"/>
        <end position="95"/>
    </location>
</feature>
<feature type="transmembrane region" description="Helical" evidence="2">
    <location>
        <begin position="324"/>
        <end position="344"/>
    </location>
</feature>
<dbReference type="Gene3D" id="1.20.140.150">
    <property type="match status" value="1"/>
</dbReference>
<keyword evidence="2" id="KW-0472">Membrane</keyword>
<accession>A0A1X7U014</accession>
<keyword evidence="2" id="KW-1133">Transmembrane helix</keyword>
<feature type="transmembrane region" description="Helical" evidence="2">
    <location>
        <begin position="40"/>
        <end position="60"/>
    </location>
</feature>